<keyword evidence="2" id="KW-1185">Reference proteome</keyword>
<name>A0ACB9FWY6_9ASTR</name>
<comment type="caution">
    <text evidence="1">The sequence shown here is derived from an EMBL/GenBank/DDBJ whole genome shotgun (WGS) entry which is preliminary data.</text>
</comment>
<gene>
    <name evidence="1" type="ORF">L1987_45468</name>
</gene>
<reference evidence="2" key="1">
    <citation type="journal article" date="2022" name="Mol. Ecol. Resour.">
        <title>The genomes of chicory, endive, great burdock and yacon provide insights into Asteraceae palaeo-polyploidization history and plant inulin production.</title>
        <authorList>
            <person name="Fan W."/>
            <person name="Wang S."/>
            <person name="Wang H."/>
            <person name="Wang A."/>
            <person name="Jiang F."/>
            <person name="Liu H."/>
            <person name="Zhao H."/>
            <person name="Xu D."/>
            <person name="Zhang Y."/>
        </authorList>
    </citation>
    <scope>NUCLEOTIDE SEQUENCE [LARGE SCALE GENOMIC DNA]</scope>
    <source>
        <strain evidence="2">cv. Yunnan</strain>
    </source>
</reference>
<protein>
    <submittedName>
        <fullName evidence="1">Uncharacterized protein</fullName>
    </submittedName>
</protein>
<evidence type="ECO:0000313" key="1">
    <source>
        <dbReference type="EMBL" id="KAI3775718.1"/>
    </source>
</evidence>
<reference evidence="1 2" key="2">
    <citation type="journal article" date="2022" name="Mol. Ecol. Resour.">
        <title>The genomes of chicory, endive, great burdock and yacon provide insights into Asteraceae paleo-polyploidization history and plant inulin production.</title>
        <authorList>
            <person name="Fan W."/>
            <person name="Wang S."/>
            <person name="Wang H."/>
            <person name="Wang A."/>
            <person name="Jiang F."/>
            <person name="Liu H."/>
            <person name="Zhao H."/>
            <person name="Xu D."/>
            <person name="Zhang Y."/>
        </authorList>
    </citation>
    <scope>NUCLEOTIDE SEQUENCE [LARGE SCALE GENOMIC DNA]</scope>
    <source>
        <strain evidence="2">cv. Yunnan</strain>
        <tissue evidence="1">Leaves</tissue>
    </source>
</reference>
<evidence type="ECO:0000313" key="2">
    <source>
        <dbReference type="Proteomes" id="UP001056120"/>
    </source>
</evidence>
<proteinExistence type="predicted"/>
<dbReference type="Proteomes" id="UP001056120">
    <property type="component" value="Linkage Group LG15"/>
</dbReference>
<organism evidence="1 2">
    <name type="scientific">Smallanthus sonchifolius</name>
    <dbReference type="NCBI Taxonomy" id="185202"/>
    <lineage>
        <taxon>Eukaryota</taxon>
        <taxon>Viridiplantae</taxon>
        <taxon>Streptophyta</taxon>
        <taxon>Embryophyta</taxon>
        <taxon>Tracheophyta</taxon>
        <taxon>Spermatophyta</taxon>
        <taxon>Magnoliopsida</taxon>
        <taxon>eudicotyledons</taxon>
        <taxon>Gunneridae</taxon>
        <taxon>Pentapetalae</taxon>
        <taxon>asterids</taxon>
        <taxon>campanulids</taxon>
        <taxon>Asterales</taxon>
        <taxon>Asteraceae</taxon>
        <taxon>Asteroideae</taxon>
        <taxon>Heliantheae alliance</taxon>
        <taxon>Millerieae</taxon>
        <taxon>Smallanthus</taxon>
    </lineage>
</organism>
<accession>A0ACB9FWY6</accession>
<dbReference type="EMBL" id="CM042032">
    <property type="protein sequence ID" value="KAI3775718.1"/>
    <property type="molecule type" value="Genomic_DNA"/>
</dbReference>
<sequence>MELSQELEVPKYEHGELERLEKLVNKYERCIYDYAHVSPRYFLSNLNSTLSSLHQQLTNGSRYAVARALLNGESVWGLASCRAYVSNANCVACYDYDAAQLRVCGTVNGGRAFYDDCDVRYENNNFYVESNIRAGVVICGNTTSPQPANFRKAVEGLMSDLRTAAPRTSNYYAASTRRVPDGNHTVYAIAQCNLNISQSVCQGCLNSIYSSILDSCLPGTTGRAIDNGCFMRYSSTPFFGLNQTTDITPFLGDDKSTGSTDLLQGPAKYSYDDIKIATSSFSDEHKLGGGVFGEVYKVPKDEHGELERLDKLVNTYERCIYDYAHV</sequence>